<dbReference type="GO" id="GO:0015074">
    <property type="term" value="P:DNA integration"/>
    <property type="evidence" value="ECO:0007669"/>
    <property type="project" value="InterPro"/>
</dbReference>
<protein>
    <submittedName>
        <fullName evidence="3">Integrase core domain-containing protein</fullName>
    </submittedName>
</protein>
<dbReference type="InterPro" id="IPR001584">
    <property type="entry name" value="Integrase_cat-core"/>
</dbReference>
<dbReference type="RefSeq" id="WP_080788804.1">
    <property type="nucleotide sequence ID" value="NZ_NAQA01000003.1"/>
</dbReference>
<feature type="domain" description="Integrase catalytic" evidence="2">
    <location>
        <begin position="168"/>
        <end position="328"/>
    </location>
</feature>
<evidence type="ECO:0000256" key="1">
    <source>
        <dbReference type="SAM" id="MobiDB-lite"/>
    </source>
</evidence>
<proteinExistence type="predicted"/>
<dbReference type="AlphaFoldDB" id="A0A1V8PQS7"/>
<organism evidence="3 4">
    <name type="scientific">Bifidobacterium catenulatum</name>
    <dbReference type="NCBI Taxonomy" id="1686"/>
    <lineage>
        <taxon>Bacteria</taxon>
        <taxon>Bacillati</taxon>
        <taxon>Actinomycetota</taxon>
        <taxon>Actinomycetes</taxon>
        <taxon>Bifidobacteriales</taxon>
        <taxon>Bifidobacteriaceae</taxon>
        <taxon>Bifidobacterium</taxon>
    </lineage>
</organism>
<dbReference type="EMBL" id="NAQA01000003">
    <property type="protein sequence ID" value="OQM50989.1"/>
    <property type="molecule type" value="Genomic_DNA"/>
</dbReference>
<accession>A0A1V8PQS7</accession>
<feature type="region of interest" description="Disordered" evidence="1">
    <location>
        <begin position="50"/>
        <end position="71"/>
    </location>
</feature>
<dbReference type="InterPro" id="IPR012337">
    <property type="entry name" value="RNaseH-like_sf"/>
</dbReference>
<comment type="caution">
    <text evidence="3">The sequence shown here is derived from an EMBL/GenBank/DDBJ whole genome shotgun (WGS) entry which is preliminary data.</text>
</comment>
<dbReference type="SUPFAM" id="SSF53098">
    <property type="entry name" value="Ribonuclease H-like"/>
    <property type="match status" value="1"/>
</dbReference>
<evidence type="ECO:0000313" key="3">
    <source>
        <dbReference type="EMBL" id="OQM50989.1"/>
    </source>
</evidence>
<dbReference type="Gene3D" id="3.30.420.10">
    <property type="entry name" value="Ribonuclease H-like superfamily/Ribonuclease H"/>
    <property type="match status" value="1"/>
</dbReference>
<reference evidence="3 4" key="1">
    <citation type="submission" date="2017-03" db="EMBL/GenBank/DDBJ databases">
        <title>Maternal inheritance of bifidobacteria.</title>
        <authorList>
            <person name="Lugli G.A."/>
            <person name="Duranti S."/>
            <person name="Milani C."/>
            <person name="Mancabelli L."/>
        </authorList>
    </citation>
    <scope>NUCLEOTIDE SEQUENCE [LARGE SCALE GENOMIC DNA]</scope>
    <source>
        <strain evidence="3 4">1899B</strain>
    </source>
</reference>
<dbReference type="GO" id="GO:0003676">
    <property type="term" value="F:nucleic acid binding"/>
    <property type="evidence" value="ECO:0007669"/>
    <property type="project" value="InterPro"/>
</dbReference>
<evidence type="ECO:0000313" key="4">
    <source>
        <dbReference type="Proteomes" id="UP000192666"/>
    </source>
</evidence>
<name>A0A1V8PQS7_9BIFI</name>
<sequence length="443" mass="50355">MEGGLDMATRKRLANRFRAEYAKGTKKQKGEVLDRLVAVGMGRSTARRLLSQAVGSEERPGPGRGRRPKYGEETQRLLERLWLLTGMPCDPYMKAMLDQWIPALRADGELDDVDGDALEQVRSMSASTIDRRLGPLKRAAMPRGMSLTRPAGEHLRNSVRIRKCTDEIARLPGLAEADTVAHCGPSARGEFARTLTMADYATNRAADVTARDNAKSNIRKAVDLAIPLFPFPVTCFDSDNGTESINDELIDRLQHKDIEQTRSRPYRKNDQATVESRNNHVVRKFAFYWRYDTEEQRDLPDRLWAKTYLLLNLFTPTRKPARIEQGRDGRRRTVYDRPRTPWARVLEYDAASRADGGRGYVDDATRTRIENLIASTNPARLGREIAAIQDELERLSRERTEGMARRQGLDMGCLLGKGDRTHARRRRTRQQIGTQAPFRAHLQ</sequence>
<dbReference type="InterPro" id="IPR036397">
    <property type="entry name" value="RNaseH_sf"/>
</dbReference>
<dbReference type="PROSITE" id="PS50994">
    <property type="entry name" value="INTEGRASE"/>
    <property type="match status" value="1"/>
</dbReference>
<feature type="region of interest" description="Disordered" evidence="1">
    <location>
        <begin position="412"/>
        <end position="443"/>
    </location>
</feature>
<gene>
    <name evidence="3" type="ORF">B5782_0936</name>
</gene>
<dbReference type="Proteomes" id="UP000192666">
    <property type="component" value="Unassembled WGS sequence"/>
</dbReference>
<evidence type="ECO:0000259" key="2">
    <source>
        <dbReference type="PROSITE" id="PS50994"/>
    </source>
</evidence>